<sequence length="78" mass="8552">MLQACLGLARNHCELILVIREPICRVDEVTLASPGRLVPVADVGARLHSNFLRQQRNQASIRRLGEKAFMAGRGVSAT</sequence>
<dbReference type="Proteomes" id="UP001153050">
    <property type="component" value="Unassembled WGS sequence"/>
</dbReference>
<gene>
    <name evidence="1" type="ORF">MES5069_230050</name>
</gene>
<organism evidence="1 2">
    <name type="scientific">Mesorhizobium escarrei</name>
    <dbReference type="NCBI Taxonomy" id="666018"/>
    <lineage>
        <taxon>Bacteria</taxon>
        <taxon>Pseudomonadati</taxon>
        <taxon>Pseudomonadota</taxon>
        <taxon>Alphaproteobacteria</taxon>
        <taxon>Hyphomicrobiales</taxon>
        <taxon>Phyllobacteriaceae</taxon>
        <taxon>Mesorhizobium</taxon>
    </lineage>
</organism>
<dbReference type="EMBL" id="CAKXZT010000117">
    <property type="protein sequence ID" value="CAH2399632.1"/>
    <property type="molecule type" value="Genomic_DNA"/>
</dbReference>
<reference evidence="1 2" key="1">
    <citation type="submission" date="2022-03" db="EMBL/GenBank/DDBJ databases">
        <authorList>
            <person name="Brunel B."/>
        </authorList>
    </citation>
    <scope>NUCLEOTIDE SEQUENCE [LARGE SCALE GENOMIC DNA]</scope>
    <source>
        <strain evidence="1">STM5069sample</strain>
    </source>
</reference>
<proteinExistence type="predicted"/>
<keyword evidence="2" id="KW-1185">Reference proteome</keyword>
<evidence type="ECO:0000313" key="1">
    <source>
        <dbReference type="EMBL" id="CAH2399632.1"/>
    </source>
</evidence>
<evidence type="ECO:0000313" key="2">
    <source>
        <dbReference type="Proteomes" id="UP001153050"/>
    </source>
</evidence>
<protein>
    <submittedName>
        <fullName evidence="1">Uncharacterized protein</fullName>
    </submittedName>
</protein>
<accession>A0ABN8JND4</accession>
<comment type="caution">
    <text evidence="1">The sequence shown here is derived from an EMBL/GenBank/DDBJ whole genome shotgun (WGS) entry which is preliminary data.</text>
</comment>
<name>A0ABN8JND4_9HYPH</name>